<dbReference type="EMBL" id="NIVC01000522">
    <property type="protein sequence ID" value="PAA81598.1"/>
    <property type="molecule type" value="Genomic_DNA"/>
</dbReference>
<dbReference type="Proteomes" id="UP000215902">
    <property type="component" value="Unassembled WGS sequence"/>
</dbReference>
<feature type="region of interest" description="Disordered" evidence="2">
    <location>
        <begin position="511"/>
        <end position="536"/>
    </location>
</feature>
<reference evidence="3 4" key="1">
    <citation type="submission" date="2017-06" db="EMBL/GenBank/DDBJ databases">
        <title>A platform for efficient transgenesis in Macrostomum lignano, a flatworm model organism for stem cell research.</title>
        <authorList>
            <person name="Berezikov E."/>
        </authorList>
    </citation>
    <scope>NUCLEOTIDE SEQUENCE [LARGE SCALE GENOMIC DNA]</scope>
    <source>
        <strain evidence="3">DV1</strain>
        <tissue evidence="3">Whole organism</tissue>
    </source>
</reference>
<organism evidence="3 4">
    <name type="scientific">Macrostomum lignano</name>
    <dbReference type="NCBI Taxonomy" id="282301"/>
    <lineage>
        <taxon>Eukaryota</taxon>
        <taxon>Metazoa</taxon>
        <taxon>Spiralia</taxon>
        <taxon>Lophotrochozoa</taxon>
        <taxon>Platyhelminthes</taxon>
        <taxon>Rhabditophora</taxon>
        <taxon>Macrostomorpha</taxon>
        <taxon>Macrostomida</taxon>
        <taxon>Macrostomidae</taxon>
        <taxon>Macrostomum</taxon>
    </lineage>
</organism>
<feature type="compositionally biased region" description="Basic and acidic residues" evidence="2">
    <location>
        <begin position="441"/>
        <end position="454"/>
    </location>
</feature>
<feature type="region of interest" description="Disordered" evidence="2">
    <location>
        <begin position="1"/>
        <end position="36"/>
    </location>
</feature>
<evidence type="ECO:0000256" key="2">
    <source>
        <dbReference type="SAM" id="MobiDB-lite"/>
    </source>
</evidence>
<evidence type="ECO:0000313" key="4">
    <source>
        <dbReference type="Proteomes" id="UP000215902"/>
    </source>
</evidence>
<feature type="compositionally biased region" description="Polar residues" evidence="2">
    <location>
        <begin position="1"/>
        <end position="10"/>
    </location>
</feature>
<accession>A0A267G6E0</accession>
<feature type="coiled-coil region" evidence="1">
    <location>
        <begin position="152"/>
        <end position="179"/>
    </location>
</feature>
<keyword evidence="1" id="KW-0175">Coiled coil</keyword>
<keyword evidence="4" id="KW-1185">Reference proteome</keyword>
<feature type="region of interest" description="Disordered" evidence="2">
    <location>
        <begin position="432"/>
        <end position="474"/>
    </location>
</feature>
<protein>
    <submittedName>
        <fullName evidence="3">Uncharacterized protein</fullName>
    </submittedName>
</protein>
<dbReference type="AlphaFoldDB" id="A0A267G6E0"/>
<dbReference type="PANTHER" id="PTHR21974">
    <property type="entry name" value="RE15880P"/>
    <property type="match status" value="1"/>
</dbReference>
<comment type="caution">
    <text evidence="3">The sequence shown here is derived from an EMBL/GenBank/DDBJ whole genome shotgun (WGS) entry which is preliminary data.</text>
</comment>
<proteinExistence type="predicted"/>
<dbReference type="OrthoDB" id="6432391at2759"/>
<evidence type="ECO:0000313" key="3">
    <source>
        <dbReference type="EMBL" id="PAA81598.1"/>
    </source>
</evidence>
<feature type="compositionally biased region" description="Low complexity" evidence="2">
    <location>
        <begin position="22"/>
        <end position="33"/>
    </location>
</feature>
<feature type="compositionally biased region" description="Basic and acidic residues" evidence="2">
    <location>
        <begin position="525"/>
        <end position="536"/>
    </location>
</feature>
<dbReference type="GO" id="GO:0005929">
    <property type="term" value="C:cilium"/>
    <property type="evidence" value="ECO:0007669"/>
    <property type="project" value="TreeGrafter"/>
</dbReference>
<evidence type="ECO:0000256" key="1">
    <source>
        <dbReference type="SAM" id="Coils"/>
    </source>
</evidence>
<dbReference type="PANTHER" id="PTHR21974:SF2">
    <property type="entry name" value="RE15880P"/>
    <property type="match status" value="1"/>
</dbReference>
<sequence length="536" mass="61492">MGCGSSTLVESNIPPKYPKNSQQQQQQQQLQQQAPSKAALDKSTLVRYVEIEKEINRLEAMNVVQHLQMKWEELKSLEDDIRRLTAIFQSCQEQALKEKKDVDNMQEPSVRAFFADQNSFDARLSKEQEEFIAALNKQEVAQKELEEASSQRESAKVVVKELHMQAEELQKLYKEQDQILATIFDSKYGSDQEYRLEREHDVTCEKQQRISAAKARWQAARLLVQHAHSQLGYAVQRWDYICRIPAVNSQMRYGIATEVRNYLIAASTNLRNSQGYLKGIDFPYCKTDEVSTLERATNNIYGDMATTERHQHAMNVFRSTFQRSHALLQWFDVVIDKTIDRDLRMAIEELFAKKRELRIERVRLIREKLVELFGAEEAAAAGLDEDGNLTDARRLQEQLSKVNEEELKKQLENVKIVQPEKVQQSKEQEAAVEAAAAAADGDSKSADADEKAPKVEAVPLKELAPPPSEDQLFGDIDSIKKQYEIDMEEFQRAQDVNRARVEQGLQEKLAARKSRKARKMAQQEQTEKLLEESASA</sequence>
<gene>
    <name evidence="3" type="ORF">BOX15_Mlig029784g1</name>
</gene>
<name>A0A267G6E0_9PLAT</name>